<gene>
    <name evidence="1" type="ORF">DEBURN_LOCUS7109</name>
</gene>
<organism evidence="1 2">
    <name type="scientific">Diversispora eburnea</name>
    <dbReference type="NCBI Taxonomy" id="1213867"/>
    <lineage>
        <taxon>Eukaryota</taxon>
        <taxon>Fungi</taxon>
        <taxon>Fungi incertae sedis</taxon>
        <taxon>Mucoromycota</taxon>
        <taxon>Glomeromycotina</taxon>
        <taxon>Glomeromycetes</taxon>
        <taxon>Diversisporales</taxon>
        <taxon>Diversisporaceae</taxon>
        <taxon>Diversispora</taxon>
    </lineage>
</organism>
<dbReference type="AlphaFoldDB" id="A0A9N9B2V7"/>
<proteinExistence type="predicted"/>
<dbReference type="EMBL" id="CAJVPK010000815">
    <property type="protein sequence ID" value="CAG8551247.1"/>
    <property type="molecule type" value="Genomic_DNA"/>
</dbReference>
<accession>A0A9N9B2V7</accession>
<sequence length="49" mass="5316">KAVNGQFLPIGGVNMNCNIPSDNDSLKRIMAFDVEYSGFMLPQIIKAGT</sequence>
<dbReference type="Proteomes" id="UP000789706">
    <property type="component" value="Unassembled WGS sequence"/>
</dbReference>
<feature type="non-terminal residue" evidence="1">
    <location>
        <position position="49"/>
    </location>
</feature>
<keyword evidence="2" id="KW-1185">Reference proteome</keyword>
<protein>
    <submittedName>
        <fullName evidence="1">2715_t:CDS:1</fullName>
    </submittedName>
</protein>
<evidence type="ECO:0000313" key="2">
    <source>
        <dbReference type="Proteomes" id="UP000789706"/>
    </source>
</evidence>
<evidence type="ECO:0000313" key="1">
    <source>
        <dbReference type="EMBL" id="CAG8551247.1"/>
    </source>
</evidence>
<comment type="caution">
    <text evidence="1">The sequence shown here is derived from an EMBL/GenBank/DDBJ whole genome shotgun (WGS) entry which is preliminary data.</text>
</comment>
<name>A0A9N9B2V7_9GLOM</name>
<reference evidence="1" key="1">
    <citation type="submission" date="2021-06" db="EMBL/GenBank/DDBJ databases">
        <authorList>
            <person name="Kallberg Y."/>
            <person name="Tangrot J."/>
            <person name="Rosling A."/>
        </authorList>
    </citation>
    <scope>NUCLEOTIDE SEQUENCE</scope>
    <source>
        <strain evidence="1">AZ414A</strain>
    </source>
</reference>